<dbReference type="InterPro" id="IPR003848">
    <property type="entry name" value="DUF218"/>
</dbReference>
<dbReference type="GO" id="GO:0005886">
    <property type="term" value="C:plasma membrane"/>
    <property type="evidence" value="ECO:0007669"/>
    <property type="project" value="TreeGrafter"/>
</dbReference>
<dbReference type="InterPro" id="IPR051599">
    <property type="entry name" value="Cell_Envelope_Assoc"/>
</dbReference>
<dbReference type="STRING" id="52560.SAMN04488082_103100"/>
<reference evidence="4" key="1">
    <citation type="submission" date="2016-10" db="EMBL/GenBank/DDBJ databases">
        <authorList>
            <person name="Varghese N."/>
            <person name="Submissions S."/>
        </authorList>
    </citation>
    <scope>NUCLEOTIDE SEQUENCE [LARGE SCALE GENOMIC DNA]</scope>
    <source>
        <strain evidence="4">DSM 5918</strain>
    </source>
</reference>
<proteinExistence type="predicted"/>
<protein>
    <submittedName>
        <fullName evidence="3">Uncharacterized SAM-binding protein YcdF, DUF218 family</fullName>
    </submittedName>
</protein>
<sequence length="260" mass="28302">MSVGAGFILKKALGTLFMPLAICLILFALGMLYVLLRRAKDAIAPFVMGALLLYAFSLNSVSGYMIRPLEDAYPPLNLASAEIVKKPVKWVVVLGAGHWTDKRLSPGSMLEQAALYRLTEGIRVANRFRGSILVLSGGKYKDEQSSAQVMAAAAVDLGFDPARIVLSDKALDTHDEAIHIKTLAGSDAFVLVTSASHMPRAVKLFENQGLRPIPAPTCYRDKGEPEYFLPGADNIKTCNMAVHEYLGLAWSFVRGQISIF</sequence>
<dbReference type="Pfam" id="PF02698">
    <property type="entry name" value="DUF218"/>
    <property type="match status" value="1"/>
</dbReference>
<dbReference type="EMBL" id="FORX01000003">
    <property type="protein sequence ID" value="SFJ43488.1"/>
    <property type="molecule type" value="Genomic_DNA"/>
</dbReference>
<evidence type="ECO:0000313" key="3">
    <source>
        <dbReference type="EMBL" id="SFJ43488.1"/>
    </source>
</evidence>
<dbReference type="RefSeq" id="WP_092372958.1">
    <property type="nucleotide sequence ID" value="NZ_FORX01000003.1"/>
</dbReference>
<dbReference type="GO" id="GO:0043164">
    <property type="term" value="P:Gram-negative-bacterium-type cell wall biogenesis"/>
    <property type="evidence" value="ECO:0007669"/>
    <property type="project" value="TreeGrafter"/>
</dbReference>
<dbReference type="InterPro" id="IPR014729">
    <property type="entry name" value="Rossmann-like_a/b/a_fold"/>
</dbReference>
<dbReference type="OrthoDB" id="9809813at2"/>
<organism evidence="3 4">
    <name type="scientific">Desulfomicrobium apsheronum</name>
    <dbReference type="NCBI Taxonomy" id="52560"/>
    <lineage>
        <taxon>Bacteria</taxon>
        <taxon>Pseudomonadati</taxon>
        <taxon>Thermodesulfobacteriota</taxon>
        <taxon>Desulfovibrionia</taxon>
        <taxon>Desulfovibrionales</taxon>
        <taxon>Desulfomicrobiaceae</taxon>
        <taxon>Desulfomicrobium</taxon>
    </lineage>
</organism>
<keyword evidence="1" id="KW-0472">Membrane</keyword>
<feature type="transmembrane region" description="Helical" evidence="1">
    <location>
        <begin position="12"/>
        <end position="36"/>
    </location>
</feature>
<name>A0A1I3RAY5_9BACT</name>
<dbReference type="GO" id="GO:0000270">
    <property type="term" value="P:peptidoglycan metabolic process"/>
    <property type="evidence" value="ECO:0007669"/>
    <property type="project" value="TreeGrafter"/>
</dbReference>
<feature type="domain" description="DUF218" evidence="2">
    <location>
        <begin position="90"/>
        <end position="247"/>
    </location>
</feature>
<dbReference type="PANTHER" id="PTHR30336">
    <property type="entry name" value="INNER MEMBRANE PROTEIN, PROBABLE PERMEASE"/>
    <property type="match status" value="1"/>
</dbReference>
<dbReference type="PANTHER" id="PTHR30336:SF4">
    <property type="entry name" value="ENVELOPE BIOGENESIS FACTOR ELYC"/>
    <property type="match status" value="1"/>
</dbReference>
<feature type="transmembrane region" description="Helical" evidence="1">
    <location>
        <begin position="42"/>
        <end position="61"/>
    </location>
</feature>
<evidence type="ECO:0000259" key="2">
    <source>
        <dbReference type="Pfam" id="PF02698"/>
    </source>
</evidence>
<keyword evidence="1" id="KW-1133">Transmembrane helix</keyword>
<keyword evidence="1" id="KW-0812">Transmembrane</keyword>
<gene>
    <name evidence="3" type="ORF">SAMN04488082_103100</name>
</gene>
<dbReference type="CDD" id="cd06259">
    <property type="entry name" value="YdcF-like"/>
    <property type="match status" value="1"/>
</dbReference>
<accession>A0A1I3RAY5</accession>
<dbReference type="AlphaFoldDB" id="A0A1I3RAY5"/>
<evidence type="ECO:0000313" key="4">
    <source>
        <dbReference type="Proteomes" id="UP000198635"/>
    </source>
</evidence>
<dbReference type="Proteomes" id="UP000198635">
    <property type="component" value="Unassembled WGS sequence"/>
</dbReference>
<keyword evidence="4" id="KW-1185">Reference proteome</keyword>
<dbReference type="Gene3D" id="3.40.50.620">
    <property type="entry name" value="HUPs"/>
    <property type="match status" value="1"/>
</dbReference>
<evidence type="ECO:0000256" key="1">
    <source>
        <dbReference type="SAM" id="Phobius"/>
    </source>
</evidence>